<dbReference type="Pfam" id="PF01607">
    <property type="entry name" value="CBM_14"/>
    <property type="match status" value="2"/>
</dbReference>
<dbReference type="PANTHER" id="PTHR23301:SF0">
    <property type="entry name" value="CHITIN-BINDING TYPE-2 DOMAIN-CONTAINING PROTEIN-RELATED"/>
    <property type="match status" value="1"/>
</dbReference>
<evidence type="ECO:0000256" key="4">
    <source>
        <dbReference type="ARBA" id="ARBA00023157"/>
    </source>
</evidence>
<dbReference type="Proteomes" id="UP000711488">
    <property type="component" value="Unassembled WGS sequence"/>
</dbReference>
<evidence type="ECO:0000256" key="2">
    <source>
        <dbReference type="ARBA" id="ARBA00022729"/>
    </source>
</evidence>
<dbReference type="EMBL" id="JQDR03005782">
    <property type="protein sequence ID" value="KAA0201201.1"/>
    <property type="molecule type" value="Genomic_DNA"/>
</dbReference>
<dbReference type="OrthoDB" id="6020543at2759"/>
<dbReference type="InterPro" id="IPR051940">
    <property type="entry name" value="Chitin_bind-dev_reg"/>
</dbReference>
<organism evidence="7">
    <name type="scientific">Hyalella azteca</name>
    <name type="common">Amphipod</name>
    <dbReference type="NCBI Taxonomy" id="294128"/>
    <lineage>
        <taxon>Eukaryota</taxon>
        <taxon>Metazoa</taxon>
        <taxon>Ecdysozoa</taxon>
        <taxon>Arthropoda</taxon>
        <taxon>Crustacea</taxon>
        <taxon>Multicrustacea</taxon>
        <taxon>Malacostraca</taxon>
        <taxon>Eumalacostraca</taxon>
        <taxon>Peracarida</taxon>
        <taxon>Amphipoda</taxon>
        <taxon>Senticaudata</taxon>
        <taxon>Talitrida</taxon>
        <taxon>Talitroidea</taxon>
        <taxon>Hyalellidae</taxon>
        <taxon>Hyalella</taxon>
    </lineage>
</organism>
<evidence type="ECO:0000256" key="5">
    <source>
        <dbReference type="ARBA" id="ARBA00023180"/>
    </source>
</evidence>
<accession>A0A6A0H899</accession>
<evidence type="ECO:0000256" key="1">
    <source>
        <dbReference type="ARBA" id="ARBA00022669"/>
    </source>
</evidence>
<dbReference type="SUPFAM" id="SSF57625">
    <property type="entry name" value="Invertebrate chitin-binding proteins"/>
    <property type="match status" value="2"/>
</dbReference>
<dbReference type="SMART" id="SM00494">
    <property type="entry name" value="ChtBD2"/>
    <property type="match status" value="1"/>
</dbReference>
<dbReference type="GO" id="GO:0005576">
    <property type="term" value="C:extracellular region"/>
    <property type="evidence" value="ECO:0007669"/>
    <property type="project" value="InterPro"/>
</dbReference>
<keyword evidence="2" id="KW-0732">Signal</keyword>
<keyword evidence="5" id="KW-0325">Glycoprotein</keyword>
<evidence type="ECO:0000259" key="6">
    <source>
        <dbReference type="PROSITE" id="PS50940"/>
    </source>
</evidence>
<evidence type="ECO:0000256" key="3">
    <source>
        <dbReference type="ARBA" id="ARBA00022737"/>
    </source>
</evidence>
<sequence length="95" mass="10747">MLCAPGTYFNPQTSRCDFPENVDTSNCRVWTCEADGITYAGAECNEYYECEHGEPVQKFCADGLYYNADTGFCDFPSHVDTTTCNVSAFWDEKYD</sequence>
<dbReference type="Gene3D" id="2.170.140.10">
    <property type="entry name" value="Chitin binding domain"/>
    <property type="match status" value="2"/>
</dbReference>
<dbReference type="InterPro" id="IPR036508">
    <property type="entry name" value="Chitin-bd_dom_sf"/>
</dbReference>
<dbReference type="InterPro" id="IPR002557">
    <property type="entry name" value="Chitin-bd_dom"/>
</dbReference>
<evidence type="ECO:0000313" key="7">
    <source>
        <dbReference type="EMBL" id="KAA0201201.1"/>
    </source>
</evidence>
<name>A0A6A0H899_HYAAZ</name>
<dbReference type="GO" id="GO:0008061">
    <property type="term" value="F:chitin binding"/>
    <property type="evidence" value="ECO:0007669"/>
    <property type="project" value="UniProtKB-KW"/>
</dbReference>
<dbReference type="AlphaFoldDB" id="A0A6A0H899"/>
<reference evidence="7" key="2">
    <citation type="journal article" date="2018" name="Environ. Sci. Technol.">
        <title>The Toxicogenome of Hyalella azteca: A Model for Sediment Ecotoxicology and Evolutionary Toxicology.</title>
        <authorList>
            <person name="Poynton H.C."/>
            <person name="Hasenbein S."/>
            <person name="Benoit J.B."/>
            <person name="Sepulveda M.S."/>
            <person name="Poelchau M.F."/>
            <person name="Hughes D.S.T."/>
            <person name="Murali S.C."/>
            <person name="Chen S."/>
            <person name="Glastad K.M."/>
            <person name="Goodisman M.A.D."/>
            <person name="Werren J.H."/>
            <person name="Vineis J.H."/>
            <person name="Bowen J.L."/>
            <person name="Friedrich M."/>
            <person name="Jones J."/>
            <person name="Robertson H.M."/>
            <person name="Feyereisen R."/>
            <person name="Mechler-Hickson A."/>
            <person name="Mathers N."/>
            <person name="Lee C.E."/>
            <person name="Colbourne J.K."/>
            <person name="Biales A."/>
            <person name="Johnston J.S."/>
            <person name="Wellborn G.A."/>
            <person name="Rosendale A.J."/>
            <person name="Cridge A.G."/>
            <person name="Munoz-Torres M.C."/>
            <person name="Bain P.A."/>
            <person name="Manny A.R."/>
            <person name="Major K.M."/>
            <person name="Lambert F.N."/>
            <person name="Vulpe C.D."/>
            <person name="Tuck P."/>
            <person name="Blalock B.J."/>
            <person name="Lin Y.Y."/>
            <person name="Smith M.E."/>
            <person name="Ochoa-Acuna H."/>
            <person name="Chen M.M."/>
            <person name="Childers C.P."/>
            <person name="Qu J."/>
            <person name="Dugan S."/>
            <person name="Lee S.L."/>
            <person name="Chao H."/>
            <person name="Dinh H."/>
            <person name="Han Y."/>
            <person name="Doddapaneni H."/>
            <person name="Worley K.C."/>
            <person name="Muzny D.M."/>
            <person name="Gibbs R.A."/>
            <person name="Richards S."/>
        </authorList>
    </citation>
    <scope>NUCLEOTIDE SEQUENCE</scope>
    <source>
        <strain evidence="7">HAZT.00-mixed</strain>
        <tissue evidence="7">Whole organism</tissue>
    </source>
</reference>
<comment type="caution">
    <text evidence="7">The sequence shown here is derived from an EMBL/GenBank/DDBJ whole genome shotgun (WGS) entry which is preliminary data.</text>
</comment>
<reference evidence="7" key="3">
    <citation type="submission" date="2019-06" db="EMBL/GenBank/DDBJ databases">
        <authorList>
            <person name="Poynton C."/>
            <person name="Hasenbein S."/>
            <person name="Benoit J.B."/>
            <person name="Sepulveda M.S."/>
            <person name="Poelchau M.F."/>
            <person name="Murali S.C."/>
            <person name="Chen S."/>
            <person name="Glastad K.M."/>
            <person name="Werren J.H."/>
            <person name="Vineis J.H."/>
            <person name="Bowen J.L."/>
            <person name="Friedrich M."/>
            <person name="Jones J."/>
            <person name="Robertson H.M."/>
            <person name="Feyereisen R."/>
            <person name="Mechler-Hickson A."/>
            <person name="Mathers N."/>
            <person name="Lee C.E."/>
            <person name="Colbourne J.K."/>
            <person name="Biales A."/>
            <person name="Johnston J.S."/>
            <person name="Wellborn G.A."/>
            <person name="Rosendale A.J."/>
            <person name="Cridge A.G."/>
            <person name="Munoz-Torres M.C."/>
            <person name="Bain P.A."/>
            <person name="Manny A.R."/>
            <person name="Major K.M."/>
            <person name="Lambert F.N."/>
            <person name="Vulpe C.D."/>
            <person name="Tuck P."/>
            <person name="Blalock B.J."/>
            <person name="Lin Y.-Y."/>
            <person name="Smith M.E."/>
            <person name="Ochoa-Acuna H."/>
            <person name="Chen M.-J.M."/>
            <person name="Childers C.P."/>
            <person name="Qu J."/>
            <person name="Dugan S."/>
            <person name="Lee S.L."/>
            <person name="Chao H."/>
            <person name="Dinh H."/>
            <person name="Han Y."/>
            <person name="Doddapaneni H."/>
            <person name="Worley K.C."/>
            <person name="Muzny D.M."/>
            <person name="Gibbs R.A."/>
            <person name="Richards S."/>
        </authorList>
    </citation>
    <scope>NUCLEOTIDE SEQUENCE</scope>
    <source>
        <strain evidence="7">HAZT.00-mixed</strain>
        <tissue evidence="7">Whole organism</tissue>
    </source>
</reference>
<dbReference type="PROSITE" id="PS50940">
    <property type="entry name" value="CHIT_BIND_II"/>
    <property type="match status" value="1"/>
</dbReference>
<keyword evidence="4" id="KW-1015">Disulfide bond</keyword>
<feature type="domain" description="Chitin-binding type-2" evidence="6">
    <location>
        <begin position="29"/>
        <end position="86"/>
    </location>
</feature>
<reference evidence="7" key="1">
    <citation type="submission" date="2014-08" db="EMBL/GenBank/DDBJ databases">
        <authorList>
            <person name="Murali S."/>
            <person name="Richards S."/>
            <person name="Bandaranaike D."/>
            <person name="Bellair M."/>
            <person name="Blankenburg K."/>
            <person name="Chao H."/>
            <person name="Dinh H."/>
            <person name="Doddapaneni H."/>
            <person name="Dugan-Rocha S."/>
            <person name="Elkadiri S."/>
            <person name="Gnanaolivu R."/>
            <person name="Hughes D."/>
            <person name="Lee S."/>
            <person name="Li M."/>
            <person name="Ming W."/>
            <person name="Munidasa M."/>
            <person name="Muniz J."/>
            <person name="Nguyen L."/>
            <person name="Osuji N."/>
            <person name="Pu L.-L."/>
            <person name="Puazo M."/>
            <person name="Skinner E."/>
            <person name="Qu C."/>
            <person name="Quiroz J."/>
            <person name="Raj R."/>
            <person name="Weissenberger G."/>
            <person name="Xin Y."/>
            <person name="Zou X."/>
            <person name="Han Y."/>
            <person name="Worley K."/>
            <person name="Muzny D."/>
            <person name="Gibbs R."/>
        </authorList>
    </citation>
    <scope>NUCLEOTIDE SEQUENCE</scope>
    <source>
        <strain evidence="7">HAZT.00-mixed</strain>
        <tissue evidence="7">Whole organism</tissue>
    </source>
</reference>
<proteinExistence type="predicted"/>
<keyword evidence="1" id="KW-0147">Chitin-binding</keyword>
<dbReference type="PANTHER" id="PTHR23301">
    <property type="entry name" value="CHITIN BINDING PERITROPHIN-A"/>
    <property type="match status" value="1"/>
</dbReference>
<keyword evidence="3" id="KW-0677">Repeat</keyword>
<gene>
    <name evidence="7" type="ORF">HAZT_HAZT007542</name>
</gene>
<protein>
    <recommendedName>
        <fullName evidence="6">Chitin-binding type-2 domain-containing protein</fullName>
    </recommendedName>
</protein>